<sequence length="253" mass="28460">MDVMEKYETDGYAIFRNVLDADLVAEADAHVRWLQEHHPGRSGEDLSTELVAADPFWVRLVSDDRLLDIAQLFVGPDIALFASHYIAKPPYTGKAVLWHQDGAFWPLDPMRVVTLWLAVDRSTPENGCLRVIPGSHRQGLHGVRERAGRDAVFGVESDVAVDESRAVDMVLEPGDVEVHHPNIMHGSNANTSPHRRCGLTIRYIPTSTRITAEPQPFPSALLLRGEPGVNLYRERPRYREGEHFPFAGSERWI</sequence>
<keyword evidence="1" id="KW-0223">Dioxygenase</keyword>
<dbReference type="Gene3D" id="2.60.120.620">
    <property type="entry name" value="q2cbj1_9rhob like domain"/>
    <property type="match status" value="1"/>
</dbReference>
<dbReference type="Proteomes" id="UP000572680">
    <property type="component" value="Unassembled WGS sequence"/>
</dbReference>
<comment type="caution">
    <text evidence="1">The sequence shown here is derived from an EMBL/GenBank/DDBJ whole genome shotgun (WGS) entry which is preliminary data.</text>
</comment>
<dbReference type="Pfam" id="PF05721">
    <property type="entry name" value="PhyH"/>
    <property type="match status" value="1"/>
</dbReference>
<keyword evidence="1" id="KW-0560">Oxidoreductase</keyword>
<dbReference type="PANTHER" id="PTHR20883:SF48">
    <property type="entry name" value="ECTOINE DIOXYGENASE"/>
    <property type="match status" value="1"/>
</dbReference>
<dbReference type="GO" id="GO:0016706">
    <property type="term" value="F:2-oxoglutarate-dependent dioxygenase activity"/>
    <property type="evidence" value="ECO:0007669"/>
    <property type="project" value="UniProtKB-ARBA"/>
</dbReference>
<dbReference type="AlphaFoldDB" id="A0A7W3LRK1"/>
<dbReference type="SUPFAM" id="SSF51197">
    <property type="entry name" value="Clavaminate synthase-like"/>
    <property type="match status" value="1"/>
</dbReference>
<dbReference type="InterPro" id="IPR008775">
    <property type="entry name" value="Phytyl_CoA_dOase-like"/>
</dbReference>
<reference evidence="1 2" key="1">
    <citation type="submission" date="2020-08" db="EMBL/GenBank/DDBJ databases">
        <title>Genomic Encyclopedia of Type Strains, Phase IV (KMG-IV): sequencing the most valuable type-strain genomes for metagenomic binning, comparative biology and taxonomic classification.</title>
        <authorList>
            <person name="Goeker M."/>
        </authorList>
    </citation>
    <scope>NUCLEOTIDE SEQUENCE [LARGE SCALE GENOMIC DNA]</scope>
    <source>
        <strain evidence="1 2">DSM 44197</strain>
    </source>
</reference>
<gene>
    <name evidence="1" type="ORF">HNR61_004623</name>
</gene>
<evidence type="ECO:0000313" key="1">
    <source>
        <dbReference type="EMBL" id="MBA8952973.1"/>
    </source>
</evidence>
<name>A0A7W3LRK1_ACTNM</name>
<organism evidence="1 2">
    <name type="scientific">Actinomadura namibiensis</name>
    <dbReference type="NCBI Taxonomy" id="182080"/>
    <lineage>
        <taxon>Bacteria</taxon>
        <taxon>Bacillati</taxon>
        <taxon>Actinomycetota</taxon>
        <taxon>Actinomycetes</taxon>
        <taxon>Streptosporangiales</taxon>
        <taxon>Thermomonosporaceae</taxon>
        <taxon>Actinomadura</taxon>
    </lineage>
</organism>
<dbReference type="EMBL" id="JACJIA010000006">
    <property type="protein sequence ID" value="MBA8952973.1"/>
    <property type="molecule type" value="Genomic_DNA"/>
</dbReference>
<protein>
    <submittedName>
        <fullName evidence="1">Ectoine hydroxylase-related dioxygenase (Phytanoyl-CoA dioxygenase family)</fullName>
    </submittedName>
</protein>
<proteinExistence type="predicted"/>
<dbReference type="PANTHER" id="PTHR20883">
    <property type="entry name" value="PHYTANOYL-COA DIOXYGENASE DOMAIN CONTAINING 1"/>
    <property type="match status" value="1"/>
</dbReference>
<dbReference type="RefSeq" id="WP_182845237.1">
    <property type="nucleotide sequence ID" value="NZ_BAAALP010000036.1"/>
</dbReference>
<accession>A0A7W3LRK1</accession>
<evidence type="ECO:0000313" key="2">
    <source>
        <dbReference type="Proteomes" id="UP000572680"/>
    </source>
</evidence>
<dbReference type="GO" id="GO:0005506">
    <property type="term" value="F:iron ion binding"/>
    <property type="evidence" value="ECO:0007669"/>
    <property type="project" value="UniProtKB-ARBA"/>
</dbReference>
<keyword evidence="2" id="KW-1185">Reference proteome</keyword>